<feature type="transmembrane region" description="Helical" evidence="7">
    <location>
        <begin position="388"/>
        <end position="408"/>
    </location>
</feature>
<feature type="compositionally biased region" description="Low complexity" evidence="6">
    <location>
        <begin position="260"/>
        <end position="270"/>
    </location>
</feature>
<feature type="region of interest" description="Disordered" evidence="6">
    <location>
        <begin position="209"/>
        <end position="299"/>
    </location>
</feature>
<dbReference type="InterPro" id="IPR050930">
    <property type="entry name" value="MFS_Vesicular_Transporter"/>
</dbReference>
<dbReference type="AlphaFoldDB" id="A0A1J9S6Z4"/>
<dbReference type="PANTHER" id="PTHR23506">
    <property type="entry name" value="GH10249P"/>
    <property type="match status" value="1"/>
</dbReference>
<feature type="transmembrane region" description="Helical" evidence="7">
    <location>
        <begin position="50"/>
        <end position="68"/>
    </location>
</feature>
<sequence length="535" mass="55986">MPYTLTEKTGIDPAAVQHWNSVLIAVYGAALLAFSPICGHIADRTTTRRLPLLGGLAALAGATVMLNVGSSMAVLVAGRVLQGASAAVVWVVGLALLVDTVGRQGRVGLAMGWVSAAMSLAVLVAPLLGGVVVERAGYGGVFAMAYALLGVDVGLRVVLVERRVAARWEGGGGGCGCAGGGGRGGVVVTAAATPEERCCCCCCCGGGRGGSGGDDGDDKKKEEEEDDEGKEKSAEDISPVSNQSAQDEDPEKQQQPPPQKQQQQQQTARPCPHHHHHHRPTTTSSHQSRPQPRRRLRLRDRLPPTLSLLLSRRLCASLWSTLVVSILMSSLDAVIPLYVRQTFHWGPTGAGLIFLPVVIPSFLAPAFGRLADHHQRGAATTCSCSPRWLTAAGFVAACPCWVLARLVVRDALAHKALLCALLAGLGVALAAVMPCVMAEITLVVAEKERAVPGRFGKMGAYAQAYGLFNMAWAAGALVGPIWAGYVKERAGWGTMGWSLGLLAAVSAVPAVLWTGGWVFGKGEERRVEGGGEGRA</sequence>
<evidence type="ECO:0000256" key="5">
    <source>
        <dbReference type="ARBA" id="ARBA00023136"/>
    </source>
</evidence>
<dbReference type="GO" id="GO:0016020">
    <property type="term" value="C:membrane"/>
    <property type="evidence" value="ECO:0007669"/>
    <property type="project" value="UniProtKB-SubCell"/>
</dbReference>
<dbReference type="OrthoDB" id="5086884at2759"/>
<dbReference type="InterPro" id="IPR011701">
    <property type="entry name" value="MFS"/>
</dbReference>
<dbReference type="EMBL" id="MNUE01000017">
    <property type="protein sequence ID" value="OJD35373.1"/>
    <property type="molecule type" value="Genomic_DNA"/>
</dbReference>
<feature type="compositionally biased region" description="Basic residues" evidence="6">
    <location>
        <begin position="271"/>
        <end position="280"/>
    </location>
</feature>
<comment type="subcellular location">
    <subcellularLocation>
        <location evidence="1">Membrane</location>
        <topology evidence="1">Multi-pass membrane protein</topology>
    </subcellularLocation>
</comment>
<dbReference type="GeneID" id="31011823"/>
<evidence type="ECO:0000313" key="9">
    <source>
        <dbReference type="Proteomes" id="UP000183809"/>
    </source>
</evidence>
<dbReference type="Gene3D" id="1.20.1250.20">
    <property type="entry name" value="MFS general substrate transporter like domains"/>
    <property type="match status" value="2"/>
</dbReference>
<feature type="compositionally biased region" description="Low complexity" evidence="6">
    <location>
        <begin position="281"/>
        <end position="290"/>
    </location>
</feature>
<proteinExistence type="predicted"/>
<keyword evidence="4 7" id="KW-1133">Transmembrane helix</keyword>
<reference evidence="8 9" key="1">
    <citation type="submission" date="2016-10" db="EMBL/GenBank/DDBJ databases">
        <title>Proteomics and genomics reveal pathogen-plant mechanisms compatible with a hemibiotrophic lifestyle of Diplodia corticola.</title>
        <authorList>
            <person name="Fernandes I."/>
            <person name="De Jonge R."/>
            <person name="Van De Peer Y."/>
            <person name="Devreese B."/>
            <person name="Alves A."/>
            <person name="Esteves A.C."/>
        </authorList>
    </citation>
    <scope>NUCLEOTIDE SEQUENCE [LARGE SCALE GENOMIC DNA]</scope>
    <source>
        <strain evidence="8 9">CBS 112549</strain>
    </source>
</reference>
<dbReference type="SUPFAM" id="SSF103473">
    <property type="entry name" value="MFS general substrate transporter"/>
    <property type="match status" value="1"/>
</dbReference>
<feature type="transmembrane region" description="Helical" evidence="7">
    <location>
        <begin position="466"/>
        <end position="485"/>
    </location>
</feature>
<evidence type="ECO:0000256" key="6">
    <source>
        <dbReference type="SAM" id="MobiDB-lite"/>
    </source>
</evidence>
<organism evidence="8 9">
    <name type="scientific">Diplodia corticola</name>
    <dbReference type="NCBI Taxonomy" id="236234"/>
    <lineage>
        <taxon>Eukaryota</taxon>
        <taxon>Fungi</taxon>
        <taxon>Dikarya</taxon>
        <taxon>Ascomycota</taxon>
        <taxon>Pezizomycotina</taxon>
        <taxon>Dothideomycetes</taxon>
        <taxon>Dothideomycetes incertae sedis</taxon>
        <taxon>Botryosphaeriales</taxon>
        <taxon>Botryosphaeriaceae</taxon>
        <taxon>Diplodia</taxon>
    </lineage>
</organism>
<feature type="transmembrane region" description="Helical" evidence="7">
    <location>
        <begin position="80"/>
        <end position="98"/>
    </location>
</feature>
<dbReference type="STRING" id="236234.A0A1J9S6Z4"/>
<feature type="transmembrane region" description="Helical" evidence="7">
    <location>
        <begin position="345"/>
        <end position="367"/>
    </location>
</feature>
<evidence type="ECO:0000256" key="4">
    <source>
        <dbReference type="ARBA" id="ARBA00022989"/>
    </source>
</evidence>
<evidence type="ECO:0000256" key="1">
    <source>
        <dbReference type="ARBA" id="ARBA00004141"/>
    </source>
</evidence>
<comment type="caution">
    <text evidence="8">The sequence shown here is derived from an EMBL/GenBank/DDBJ whole genome shotgun (WGS) entry which is preliminary data.</text>
</comment>
<dbReference type="RefSeq" id="XP_020131633.1">
    <property type="nucleotide sequence ID" value="XM_020271564.1"/>
</dbReference>
<feature type="transmembrane region" description="Helical" evidence="7">
    <location>
        <begin position="138"/>
        <end position="159"/>
    </location>
</feature>
<evidence type="ECO:0000256" key="3">
    <source>
        <dbReference type="ARBA" id="ARBA00022692"/>
    </source>
</evidence>
<dbReference type="GO" id="GO:0022857">
    <property type="term" value="F:transmembrane transporter activity"/>
    <property type="evidence" value="ECO:0007669"/>
    <property type="project" value="InterPro"/>
</dbReference>
<keyword evidence="3 7" id="KW-0812">Transmembrane</keyword>
<feature type="transmembrane region" description="Helical" evidence="7">
    <location>
        <begin position="497"/>
        <end position="519"/>
    </location>
</feature>
<dbReference type="Pfam" id="PF07690">
    <property type="entry name" value="MFS_1"/>
    <property type="match status" value="1"/>
</dbReference>
<name>A0A1J9S6Z4_9PEZI</name>
<keyword evidence="5 7" id="KW-0472">Membrane</keyword>
<evidence type="ECO:0000256" key="2">
    <source>
        <dbReference type="ARBA" id="ARBA00022448"/>
    </source>
</evidence>
<evidence type="ECO:0000256" key="7">
    <source>
        <dbReference type="SAM" id="Phobius"/>
    </source>
</evidence>
<gene>
    <name evidence="8" type="ORF">BKCO1_17000103</name>
</gene>
<protein>
    <submittedName>
        <fullName evidence="8">Mfs general substrate transporter</fullName>
    </submittedName>
</protein>
<dbReference type="InterPro" id="IPR036259">
    <property type="entry name" value="MFS_trans_sf"/>
</dbReference>
<evidence type="ECO:0000313" key="8">
    <source>
        <dbReference type="EMBL" id="OJD35373.1"/>
    </source>
</evidence>
<keyword evidence="2" id="KW-0813">Transport</keyword>
<feature type="transmembrane region" description="Helical" evidence="7">
    <location>
        <begin position="318"/>
        <end position="339"/>
    </location>
</feature>
<keyword evidence="9" id="KW-1185">Reference proteome</keyword>
<accession>A0A1J9S6Z4</accession>
<feature type="transmembrane region" description="Helical" evidence="7">
    <location>
        <begin position="110"/>
        <end position="132"/>
    </location>
</feature>
<dbReference type="Proteomes" id="UP000183809">
    <property type="component" value="Unassembled WGS sequence"/>
</dbReference>
<dbReference type="PANTHER" id="PTHR23506:SF23">
    <property type="entry name" value="GH10249P"/>
    <property type="match status" value="1"/>
</dbReference>
<feature type="transmembrane region" description="Helical" evidence="7">
    <location>
        <begin position="20"/>
        <end position="38"/>
    </location>
</feature>
<feature type="transmembrane region" description="Helical" evidence="7">
    <location>
        <begin position="420"/>
        <end position="445"/>
    </location>
</feature>